<dbReference type="HOGENOM" id="CLU_000837_8_8_1"/>
<keyword evidence="4" id="KW-0067">ATP-binding</keyword>
<keyword evidence="1" id="KW-0677">Repeat</keyword>
<dbReference type="AlphaFoldDB" id="A0A072VFH1"/>
<dbReference type="GO" id="GO:0043531">
    <property type="term" value="F:ADP binding"/>
    <property type="evidence" value="ECO:0007669"/>
    <property type="project" value="InterPro"/>
</dbReference>
<reference evidence="9 11" key="2">
    <citation type="journal article" date="2014" name="BMC Genomics">
        <title>An improved genome release (version Mt4.0) for the model legume Medicago truncatula.</title>
        <authorList>
            <person name="Tang H."/>
            <person name="Krishnakumar V."/>
            <person name="Bidwell S."/>
            <person name="Rosen B."/>
            <person name="Chan A."/>
            <person name="Zhou S."/>
            <person name="Gentzbittel L."/>
            <person name="Childs K.L."/>
            <person name="Yandell M."/>
            <person name="Gundlach H."/>
            <person name="Mayer K.F."/>
            <person name="Schwartz D.C."/>
            <person name="Town C.D."/>
        </authorList>
    </citation>
    <scope>GENOME REANNOTATION</scope>
    <source>
        <strain evidence="9">A17</strain>
        <strain evidence="10 11">cv. Jemalong A17</strain>
    </source>
</reference>
<dbReference type="InterPro" id="IPR058922">
    <property type="entry name" value="WHD_DRP"/>
</dbReference>
<keyword evidence="11" id="KW-1185">Reference proteome</keyword>
<feature type="coiled-coil region" evidence="5">
    <location>
        <begin position="28"/>
        <end position="55"/>
    </location>
</feature>
<dbReference type="Proteomes" id="UP000002051">
    <property type="component" value="Unassembled WGS sequence"/>
</dbReference>
<dbReference type="Gene3D" id="1.20.5.4130">
    <property type="match status" value="1"/>
</dbReference>
<dbReference type="InterPro" id="IPR002182">
    <property type="entry name" value="NB-ARC"/>
</dbReference>
<protein>
    <submittedName>
        <fullName evidence="9">NB-ARC domain disease resistance protein</fullName>
    </submittedName>
</protein>
<evidence type="ECO:0000256" key="2">
    <source>
        <dbReference type="ARBA" id="ARBA00022741"/>
    </source>
</evidence>
<dbReference type="PANTHER" id="PTHR36766:SF40">
    <property type="entry name" value="DISEASE RESISTANCE PROTEIN RGA3"/>
    <property type="match status" value="1"/>
</dbReference>
<evidence type="ECO:0000313" key="9">
    <source>
        <dbReference type="EMBL" id="KEH40552.1"/>
    </source>
</evidence>
<dbReference type="Pfam" id="PF18052">
    <property type="entry name" value="Rx_N"/>
    <property type="match status" value="1"/>
</dbReference>
<name>A0A072VFH1_MEDTR</name>
<dbReference type="GO" id="GO:0005524">
    <property type="term" value="F:ATP binding"/>
    <property type="evidence" value="ECO:0007669"/>
    <property type="project" value="UniProtKB-KW"/>
</dbReference>
<dbReference type="SUPFAM" id="SSF52540">
    <property type="entry name" value="P-loop containing nucleoside triphosphate hydrolases"/>
    <property type="match status" value="1"/>
</dbReference>
<evidence type="ECO:0000313" key="10">
    <source>
        <dbReference type="EnsemblPlants" id="KEH40552"/>
    </source>
</evidence>
<dbReference type="Gene3D" id="1.10.8.430">
    <property type="entry name" value="Helical domain of apoptotic protease-activating factors"/>
    <property type="match status" value="1"/>
</dbReference>
<dbReference type="Gene3D" id="3.80.10.10">
    <property type="entry name" value="Ribonuclease Inhibitor"/>
    <property type="match status" value="2"/>
</dbReference>
<dbReference type="InterPro" id="IPR032675">
    <property type="entry name" value="LRR_dom_sf"/>
</dbReference>
<dbReference type="Pfam" id="PF23559">
    <property type="entry name" value="WHD_DRP"/>
    <property type="match status" value="1"/>
</dbReference>
<evidence type="ECO:0000256" key="3">
    <source>
        <dbReference type="ARBA" id="ARBA00022821"/>
    </source>
</evidence>
<keyword evidence="2" id="KW-0547">Nucleotide-binding</keyword>
<dbReference type="EnsemblPlants" id="KEH40552">
    <property type="protein sequence ID" value="KEH40552"/>
    <property type="gene ID" value="MTR_1g030770"/>
</dbReference>
<evidence type="ECO:0000256" key="1">
    <source>
        <dbReference type="ARBA" id="ARBA00022737"/>
    </source>
</evidence>
<evidence type="ECO:0000313" key="11">
    <source>
        <dbReference type="Proteomes" id="UP000002051"/>
    </source>
</evidence>
<evidence type="ECO:0000259" key="7">
    <source>
        <dbReference type="Pfam" id="PF18052"/>
    </source>
</evidence>
<organism evidence="9 11">
    <name type="scientific">Medicago truncatula</name>
    <name type="common">Barrel medic</name>
    <name type="synonym">Medicago tribuloides</name>
    <dbReference type="NCBI Taxonomy" id="3880"/>
    <lineage>
        <taxon>Eukaryota</taxon>
        <taxon>Viridiplantae</taxon>
        <taxon>Streptophyta</taxon>
        <taxon>Embryophyta</taxon>
        <taxon>Tracheophyta</taxon>
        <taxon>Spermatophyta</taxon>
        <taxon>Magnoliopsida</taxon>
        <taxon>eudicotyledons</taxon>
        <taxon>Gunneridae</taxon>
        <taxon>Pentapetalae</taxon>
        <taxon>rosids</taxon>
        <taxon>fabids</taxon>
        <taxon>Fabales</taxon>
        <taxon>Fabaceae</taxon>
        <taxon>Papilionoideae</taxon>
        <taxon>50 kb inversion clade</taxon>
        <taxon>NPAAA clade</taxon>
        <taxon>Hologalegina</taxon>
        <taxon>IRL clade</taxon>
        <taxon>Trifolieae</taxon>
        <taxon>Medicago</taxon>
    </lineage>
</organism>
<evidence type="ECO:0000256" key="4">
    <source>
        <dbReference type="ARBA" id="ARBA00022840"/>
    </source>
</evidence>
<dbReference type="Gene3D" id="3.40.50.300">
    <property type="entry name" value="P-loop containing nucleotide triphosphate hydrolases"/>
    <property type="match status" value="1"/>
</dbReference>
<dbReference type="PANTHER" id="PTHR36766">
    <property type="entry name" value="PLANT BROAD-SPECTRUM MILDEW RESISTANCE PROTEIN RPW8"/>
    <property type="match status" value="1"/>
</dbReference>
<keyword evidence="5" id="KW-0175">Coiled coil</keyword>
<dbReference type="FunFam" id="3.40.50.300:FF:001091">
    <property type="entry name" value="Probable disease resistance protein At1g61300"/>
    <property type="match status" value="1"/>
</dbReference>
<dbReference type="PRINTS" id="PR00364">
    <property type="entry name" value="DISEASERSIST"/>
</dbReference>
<dbReference type="InterPro" id="IPR042197">
    <property type="entry name" value="Apaf_helical"/>
</dbReference>
<evidence type="ECO:0000256" key="5">
    <source>
        <dbReference type="SAM" id="Coils"/>
    </source>
</evidence>
<dbReference type="GO" id="GO:0006952">
    <property type="term" value="P:defense response"/>
    <property type="evidence" value="ECO:0007669"/>
    <property type="project" value="UniProtKB-KW"/>
</dbReference>
<dbReference type="InterPro" id="IPR036388">
    <property type="entry name" value="WH-like_DNA-bd_sf"/>
</dbReference>
<dbReference type="InterPro" id="IPR041118">
    <property type="entry name" value="Rx_N"/>
</dbReference>
<dbReference type="InterPro" id="IPR038005">
    <property type="entry name" value="RX-like_CC"/>
</dbReference>
<dbReference type="Pfam" id="PF00931">
    <property type="entry name" value="NB-ARC"/>
    <property type="match status" value="1"/>
</dbReference>
<feature type="domain" description="Disease resistance N-terminal" evidence="7">
    <location>
        <begin position="10"/>
        <end position="95"/>
    </location>
</feature>
<dbReference type="SUPFAM" id="SSF52058">
    <property type="entry name" value="L domain-like"/>
    <property type="match status" value="1"/>
</dbReference>
<gene>
    <name evidence="9" type="ordered locus">MTR_1g030770</name>
</gene>
<dbReference type="GO" id="GO:0051707">
    <property type="term" value="P:response to other organism"/>
    <property type="evidence" value="ECO:0007669"/>
    <property type="project" value="UniProtKB-ARBA"/>
</dbReference>
<keyword evidence="3" id="KW-0611">Plant defense</keyword>
<evidence type="ECO:0000259" key="8">
    <source>
        <dbReference type="Pfam" id="PF23559"/>
    </source>
</evidence>
<feature type="domain" description="Disease resistance protein winged helix" evidence="8">
    <location>
        <begin position="429"/>
        <end position="501"/>
    </location>
</feature>
<reference evidence="9 11" key="1">
    <citation type="journal article" date="2011" name="Nature">
        <title>The Medicago genome provides insight into the evolution of rhizobial symbioses.</title>
        <authorList>
            <person name="Young N.D."/>
            <person name="Debelle F."/>
            <person name="Oldroyd G.E."/>
            <person name="Geurts R."/>
            <person name="Cannon S.B."/>
            <person name="Udvardi M.K."/>
            <person name="Benedito V.A."/>
            <person name="Mayer K.F."/>
            <person name="Gouzy J."/>
            <person name="Schoof H."/>
            <person name="Van de Peer Y."/>
            <person name="Proost S."/>
            <person name="Cook D.R."/>
            <person name="Meyers B.C."/>
            <person name="Spannagl M."/>
            <person name="Cheung F."/>
            <person name="De Mita S."/>
            <person name="Krishnakumar V."/>
            <person name="Gundlach H."/>
            <person name="Zhou S."/>
            <person name="Mudge J."/>
            <person name="Bharti A.K."/>
            <person name="Murray J.D."/>
            <person name="Naoumkina M.A."/>
            <person name="Rosen B."/>
            <person name="Silverstein K.A."/>
            <person name="Tang H."/>
            <person name="Rombauts S."/>
            <person name="Zhao P.X."/>
            <person name="Zhou P."/>
            <person name="Barbe V."/>
            <person name="Bardou P."/>
            <person name="Bechner M."/>
            <person name="Bellec A."/>
            <person name="Berger A."/>
            <person name="Berges H."/>
            <person name="Bidwell S."/>
            <person name="Bisseling T."/>
            <person name="Choisne N."/>
            <person name="Couloux A."/>
            <person name="Denny R."/>
            <person name="Deshpande S."/>
            <person name="Dai X."/>
            <person name="Doyle J.J."/>
            <person name="Dudez A.M."/>
            <person name="Farmer A.D."/>
            <person name="Fouteau S."/>
            <person name="Franken C."/>
            <person name="Gibelin C."/>
            <person name="Gish J."/>
            <person name="Goldstein S."/>
            <person name="Gonzalez A.J."/>
            <person name="Green P.J."/>
            <person name="Hallab A."/>
            <person name="Hartog M."/>
            <person name="Hua A."/>
            <person name="Humphray S.J."/>
            <person name="Jeong D.H."/>
            <person name="Jing Y."/>
            <person name="Jocker A."/>
            <person name="Kenton S.M."/>
            <person name="Kim D.J."/>
            <person name="Klee K."/>
            <person name="Lai H."/>
            <person name="Lang C."/>
            <person name="Lin S."/>
            <person name="Macmil S.L."/>
            <person name="Magdelenat G."/>
            <person name="Matthews L."/>
            <person name="McCorrison J."/>
            <person name="Monaghan E.L."/>
            <person name="Mun J.H."/>
            <person name="Najar F.Z."/>
            <person name="Nicholson C."/>
            <person name="Noirot C."/>
            <person name="O'Bleness M."/>
            <person name="Paule C.R."/>
            <person name="Poulain J."/>
            <person name="Prion F."/>
            <person name="Qin B."/>
            <person name="Qu C."/>
            <person name="Retzel E.F."/>
            <person name="Riddle C."/>
            <person name="Sallet E."/>
            <person name="Samain S."/>
            <person name="Samson N."/>
            <person name="Sanders I."/>
            <person name="Saurat O."/>
            <person name="Scarpelli C."/>
            <person name="Schiex T."/>
            <person name="Segurens B."/>
            <person name="Severin A.J."/>
            <person name="Sherrier D.J."/>
            <person name="Shi R."/>
            <person name="Sims S."/>
            <person name="Singer S.R."/>
            <person name="Sinharoy S."/>
            <person name="Sterck L."/>
            <person name="Viollet A."/>
            <person name="Wang B.B."/>
            <person name="Wang K."/>
            <person name="Wang M."/>
            <person name="Wang X."/>
            <person name="Warfsmann J."/>
            <person name="Weissenbach J."/>
            <person name="White D.D."/>
            <person name="White J.D."/>
            <person name="Wiley G.B."/>
            <person name="Wincker P."/>
            <person name="Xing Y."/>
            <person name="Yang L."/>
            <person name="Yao Z."/>
            <person name="Ying F."/>
            <person name="Zhai J."/>
            <person name="Zhou L."/>
            <person name="Zuber A."/>
            <person name="Denarie J."/>
            <person name="Dixon R.A."/>
            <person name="May G.D."/>
            <person name="Schwartz D.C."/>
            <person name="Rogers J."/>
            <person name="Quetier F."/>
            <person name="Town C.D."/>
            <person name="Roe B.A."/>
        </authorList>
    </citation>
    <scope>NUCLEOTIDE SEQUENCE [LARGE SCALE GENOMIC DNA]</scope>
    <source>
        <strain evidence="9">A17</strain>
        <strain evidence="10 11">cv. Jemalong A17</strain>
    </source>
</reference>
<feature type="domain" description="NB-ARC" evidence="6">
    <location>
        <begin position="171"/>
        <end position="343"/>
    </location>
</feature>
<dbReference type="InterPro" id="IPR027417">
    <property type="entry name" value="P-loop_NTPase"/>
</dbReference>
<proteinExistence type="predicted"/>
<reference evidence="10" key="3">
    <citation type="submission" date="2015-04" db="UniProtKB">
        <authorList>
            <consortium name="EnsemblPlants"/>
        </authorList>
    </citation>
    <scope>IDENTIFICATION</scope>
    <source>
        <strain evidence="10">cv. Jemalong A17</strain>
    </source>
</reference>
<dbReference type="EMBL" id="CM001217">
    <property type="protein sequence ID" value="KEH40552.1"/>
    <property type="molecule type" value="Genomic_DNA"/>
</dbReference>
<accession>A0A072VFH1</accession>
<dbReference type="Gene3D" id="1.10.10.10">
    <property type="entry name" value="Winged helix-like DNA-binding domain superfamily/Winged helix DNA-binding domain"/>
    <property type="match status" value="1"/>
</dbReference>
<dbReference type="CDD" id="cd14798">
    <property type="entry name" value="RX-CC_like"/>
    <property type="match status" value="1"/>
</dbReference>
<evidence type="ECO:0000259" key="6">
    <source>
        <dbReference type="Pfam" id="PF00931"/>
    </source>
</evidence>
<sequence>MAEQIPYGVAQSLINGLASVALREFGRINNVKDELESLTKTVESIRAVLLDAENKQEKSLCVQNWVTRLKDVLVAADDLIDEFLIEDMIRKRDEAHKNKVTKVLHSFSLSKAVFCRKMALEIEKIQKGFNDVVKDMSGLNLNSNVVVVEKTNDVRRETSSFVLESNIIGREYDKKKIISLLMQSHENQNVSLVAIVGIGGLGKTALAQLVYNDREVQDLFEKSMWVCVSDNFDVKTILKNMLESLTKNKIDDTLSLDNLQNMLRENLTGKRYLLLLDDVWNKSFEKWDQLMTYLMCGAQGSKVVVTTREKTVAHTMRVDDPYTLKGLTSEESWGLLKKIVFGDDSVGVVNQDLESIGKKIAKKCKGVPLAIRSLGGILRSKSKEIEWNNVLQGDLWRLCEDENSIMPVLKLSYHNLSPQQRECFAYCSLFPKDWEFEKDELIQMWMAQGYLGCSVEGKCMEDVGNQFVNIFLTNSFFQDAKLNDDGDVIGFKMHDLLHDLATEVAGNDFCYLNSKEKRCLGRPLHVSVLVGHHSKLPNSIEKLKHLRYLTLKCDVLESLPKSISNLVCLQTIKLLLYENVSKVVSNLINLRHLQLYRSTFRDKTPSRFRKLSIQHKVLILSNWLSPLTNLIEISLNSCSGCRYLPPWERLPYLKSLQLIWLEELECIYYEDPILPDSFFPSLESLQFSRCYKLRGWRRMGDDLNDINSSHHLLLPHFPCLSILTISGCYMLTYMPTFPNIKILVLRRSSAEILEATLNIAESQYSIGFPPLSMLKSLKINETIMGMEKAPKDWFKNLTSLEDLDFDNLSSQGFQVIEMWFKNDPNCLRSLQKITFTWCSDLKELPDWICNISSLQHLTVYHCRYLALLPKEMPRLTNLKTLEIIECPLLIEECLRETSATGPKIAHIPNIVLQKFYWHEKGTDSYFWSPLFFIETLFNVCCCTSLLYEKCYISREILPRSAPEIVFIQ</sequence>